<evidence type="ECO:0008006" key="3">
    <source>
        <dbReference type="Google" id="ProtNLM"/>
    </source>
</evidence>
<sequence>MYAVLRMNTFAIAKLAASSAQLEEFDRIHASQPGYAGSITVDLGGGRRMMVNLWKSEQDSRAAFAHLRPEVDRLLTPLMSAPSEFLGTGPVVAVDLPSTTEG</sequence>
<keyword evidence="2" id="KW-1185">Reference proteome</keyword>
<name>A0A4R6IUH3_9ACTN</name>
<reference evidence="1 2" key="1">
    <citation type="submission" date="2019-03" db="EMBL/GenBank/DDBJ databases">
        <title>Genomic Encyclopedia of Type Strains, Phase III (KMG-III): the genomes of soil and plant-associated and newly described type strains.</title>
        <authorList>
            <person name="Whitman W."/>
        </authorList>
    </citation>
    <scope>NUCLEOTIDE SEQUENCE [LARGE SCALE GENOMIC DNA]</scope>
    <source>
        <strain evidence="1 2">VKM Ac-2527</strain>
    </source>
</reference>
<gene>
    <name evidence="1" type="ORF">EV643_1783</name>
</gene>
<dbReference type="OrthoDB" id="4773567at2"/>
<protein>
    <recommendedName>
        <fullName evidence="3">ABM domain-containing protein</fullName>
    </recommendedName>
</protein>
<dbReference type="AlphaFoldDB" id="A0A4R6IUH3"/>
<evidence type="ECO:0000313" key="1">
    <source>
        <dbReference type="EMBL" id="TDO25977.1"/>
    </source>
</evidence>
<dbReference type="EMBL" id="SNWQ01000078">
    <property type="protein sequence ID" value="TDO25977.1"/>
    <property type="molecule type" value="Genomic_DNA"/>
</dbReference>
<comment type="caution">
    <text evidence="1">The sequence shown here is derived from an EMBL/GenBank/DDBJ whole genome shotgun (WGS) entry which is preliminary data.</text>
</comment>
<evidence type="ECO:0000313" key="2">
    <source>
        <dbReference type="Proteomes" id="UP000295388"/>
    </source>
</evidence>
<accession>A0A4R6IUH3</accession>
<dbReference type="Proteomes" id="UP000295388">
    <property type="component" value="Unassembled WGS sequence"/>
</dbReference>
<proteinExistence type="predicted"/>
<dbReference type="RefSeq" id="WP_133806160.1">
    <property type="nucleotide sequence ID" value="NZ_SNWQ01000078.1"/>
</dbReference>
<organism evidence="1 2">
    <name type="scientific">Kribbella caucasensis</name>
    <dbReference type="NCBI Taxonomy" id="2512215"/>
    <lineage>
        <taxon>Bacteria</taxon>
        <taxon>Bacillati</taxon>
        <taxon>Actinomycetota</taxon>
        <taxon>Actinomycetes</taxon>
        <taxon>Propionibacteriales</taxon>
        <taxon>Kribbellaceae</taxon>
        <taxon>Kribbella</taxon>
    </lineage>
</organism>